<dbReference type="Pfam" id="PF08708">
    <property type="entry name" value="PriCT_1"/>
    <property type="match status" value="1"/>
</dbReference>
<dbReference type="SUPFAM" id="SSF52540">
    <property type="entry name" value="P-loop containing nucleoside triphosphate hydrolases"/>
    <property type="match status" value="1"/>
</dbReference>
<evidence type="ECO:0000256" key="1">
    <source>
        <dbReference type="SAM" id="MobiDB-lite"/>
    </source>
</evidence>
<dbReference type="EMBL" id="CP136594">
    <property type="protein sequence ID" value="WOE74657.1"/>
    <property type="molecule type" value="Genomic_DNA"/>
</dbReference>
<feature type="domain" description="Primase C-terminal 1" evidence="2">
    <location>
        <begin position="186"/>
        <end position="252"/>
    </location>
</feature>
<dbReference type="PANTHER" id="PTHR32472">
    <property type="entry name" value="DNA REPAIR PROTEIN RADA"/>
    <property type="match status" value="1"/>
</dbReference>
<organism evidence="4 5">
    <name type="scientific">Alterisphingorhabdus coralli</name>
    <dbReference type="NCBI Taxonomy" id="3071408"/>
    <lineage>
        <taxon>Bacteria</taxon>
        <taxon>Pseudomonadati</taxon>
        <taxon>Pseudomonadota</taxon>
        <taxon>Alphaproteobacteria</taxon>
        <taxon>Sphingomonadales</taxon>
        <taxon>Sphingomonadaceae</taxon>
        <taxon>Alterisphingorhabdus (ex Yan et al. 2024)</taxon>
    </lineage>
</organism>
<dbReference type="InterPro" id="IPR027417">
    <property type="entry name" value="P-loop_NTPase"/>
</dbReference>
<dbReference type="Pfam" id="PF09250">
    <property type="entry name" value="Prim-Pol"/>
    <property type="match status" value="1"/>
</dbReference>
<keyword evidence="5" id="KW-1185">Reference proteome</keyword>
<feature type="region of interest" description="Disordered" evidence="1">
    <location>
        <begin position="172"/>
        <end position="197"/>
    </location>
</feature>
<evidence type="ECO:0000313" key="4">
    <source>
        <dbReference type="EMBL" id="WOE74657.1"/>
    </source>
</evidence>
<name>A0AA97I093_9SPHN</name>
<evidence type="ECO:0000313" key="5">
    <source>
        <dbReference type="Proteomes" id="UP001302429"/>
    </source>
</evidence>
<dbReference type="SMART" id="SM00943">
    <property type="entry name" value="Prim-Pol"/>
    <property type="match status" value="1"/>
</dbReference>
<evidence type="ECO:0000259" key="2">
    <source>
        <dbReference type="SMART" id="SM00942"/>
    </source>
</evidence>
<dbReference type="InterPro" id="IPR014820">
    <property type="entry name" value="PriCT_1"/>
</dbReference>
<accession>A0AA97I093</accession>
<feature type="domain" description="DNA primase/polymerase bifunctional N-terminal" evidence="3">
    <location>
        <begin position="18"/>
        <end position="168"/>
    </location>
</feature>
<dbReference type="Pfam" id="PF13481">
    <property type="entry name" value="AAA_25"/>
    <property type="match status" value="1"/>
</dbReference>
<dbReference type="Gene3D" id="3.40.50.300">
    <property type="entry name" value="P-loop containing nucleotide triphosphate hydrolases"/>
    <property type="match status" value="1"/>
</dbReference>
<dbReference type="AlphaFoldDB" id="A0AA97I093"/>
<dbReference type="CDD" id="cd04859">
    <property type="entry name" value="Prim_Pol"/>
    <property type="match status" value="1"/>
</dbReference>
<dbReference type="SMART" id="SM00942">
    <property type="entry name" value="PriCT_1"/>
    <property type="match status" value="1"/>
</dbReference>
<dbReference type="GO" id="GO:0000725">
    <property type="term" value="P:recombinational repair"/>
    <property type="evidence" value="ECO:0007669"/>
    <property type="project" value="TreeGrafter"/>
</dbReference>
<sequence length="577" mass="63455">MAYKPRLSKRARKKMRAARRMVSDKIGVIAIKHRSKKPDTRFSPKGSHSATLDLDLIESWLLEDDRINLAAVVRETDYLVVDIDGRKGEKAAKKLGPLPKTLMVITPNGRHLYYRHGRKVKGSRIGLGPELDIIASGYTLLPESDHPDGGRYEAENLNHNIVRLPAKTITAINGSGNTNDEQSDPDEPSGGIAKGGRDNALTSIGGAVRRQGYGADFIITVLNAINEVHCEPPLLAKQVRKIARSVGRYEPADADLFAEMADVKPRKVDYAWFPYLVRGAVNLLEGDPGTGKTYLLCTIAACFSAGITLPGQTKARPTNVLFMSAEDDTDTTLVPRLLRLGADISRITYTTRYFRLEEEALGWIEKHVTEKGVTVVILDPLLAYMQGGIDMNKANETRPFMARLSELAKRTNITIIGLRHLTKGGKDKAIYRGLGSIDITAAARSALMLGLHPEDPDVRVMMHIKHNLSERGPSLAYQLEDGDYSKGKVPKLKWLGEVDIQPEDLAPATGQAGRPDDARKSAMTFLKQYLAGGSKPVSVVLLAGEKRSFSERTLRRAAKDIGVVKEGRNWKIAKKSL</sequence>
<dbReference type="KEGG" id="acoa:RB602_12495"/>
<dbReference type="RefSeq" id="WP_317080917.1">
    <property type="nucleotide sequence ID" value="NZ_CP136594.1"/>
</dbReference>
<dbReference type="Proteomes" id="UP001302429">
    <property type="component" value="Chromosome"/>
</dbReference>
<proteinExistence type="predicted"/>
<evidence type="ECO:0000259" key="3">
    <source>
        <dbReference type="SMART" id="SM00943"/>
    </source>
</evidence>
<dbReference type="PANTHER" id="PTHR32472:SF10">
    <property type="entry name" value="DNA REPAIR PROTEIN RADA-LIKE PROTEIN"/>
    <property type="match status" value="1"/>
</dbReference>
<dbReference type="InterPro" id="IPR015330">
    <property type="entry name" value="DNA_primase/pol_bifunc_N"/>
</dbReference>
<gene>
    <name evidence="4" type="ORF">RB602_12495</name>
</gene>
<protein>
    <submittedName>
        <fullName evidence="4">AAA family ATPase</fullName>
    </submittedName>
</protein>
<dbReference type="SUPFAM" id="SSF56747">
    <property type="entry name" value="Prim-pol domain"/>
    <property type="match status" value="1"/>
</dbReference>
<reference evidence="4 5" key="1">
    <citation type="submission" date="2023-10" db="EMBL/GenBank/DDBJ databases">
        <title>Complete genome sequence of a Sphingomonadaceae bacterium.</title>
        <authorList>
            <person name="Yan C."/>
        </authorList>
    </citation>
    <scope>NUCLEOTIDE SEQUENCE [LARGE SCALE GENOMIC DNA]</scope>
    <source>
        <strain evidence="4 5">SCSIO 66989</strain>
    </source>
</reference>